<evidence type="ECO:0000256" key="4">
    <source>
        <dbReference type="ARBA" id="ARBA00022475"/>
    </source>
</evidence>
<feature type="transmembrane region" description="Helical" evidence="14">
    <location>
        <begin position="51"/>
        <end position="68"/>
    </location>
</feature>
<feature type="coiled-coil region" evidence="12">
    <location>
        <begin position="276"/>
        <end position="303"/>
    </location>
</feature>
<evidence type="ECO:0000256" key="2">
    <source>
        <dbReference type="ARBA" id="ARBA00004651"/>
    </source>
</evidence>
<dbReference type="PANTHER" id="PTHR43711:SF1">
    <property type="entry name" value="HISTIDINE KINASE 1"/>
    <property type="match status" value="1"/>
</dbReference>
<dbReference type="Gene3D" id="1.10.287.130">
    <property type="match status" value="1"/>
</dbReference>
<feature type="transmembrane region" description="Helical" evidence="14">
    <location>
        <begin position="139"/>
        <end position="161"/>
    </location>
</feature>
<dbReference type="PROSITE" id="PS50109">
    <property type="entry name" value="HIS_KIN"/>
    <property type="match status" value="1"/>
</dbReference>
<dbReference type="AlphaFoldDB" id="A0A9W6HKG5"/>
<dbReference type="InterPro" id="IPR003594">
    <property type="entry name" value="HATPase_dom"/>
</dbReference>
<name>A0A9W6HKG5_9MICO</name>
<dbReference type="EC" id="2.7.13.3" evidence="3"/>
<comment type="catalytic activity">
    <reaction evidence="1">
        <text>ATP + protein L-histidine = ADP + protein N-phospho-L-histidine.</text>
        <dbReference type="EC" id="2.7.13.3"/>
    </reaction>
</comment>
<evidence type="ECO:0000256" key="10">
    <source>
        <dbReference type="ARBA" id="ARBA00023012"/>
    </source>
</evidence>
<evidence type="ECO:0000313" key="16">
    <source>
        <dbReference type="EMBL" id="GLJ94315.1"/>
    </source>
</evidence>
<keyword evidence="4" id="KW-1003">Cell membrane</keyword>
<dbReference type="InterPro" id="IPR036890">
    <property type="entry name" value="HATPase_C_sf"/>
</dbReference>
<keyword evidence="7 14" id="KW-0812">Transmembrane</keyword>
<evidence type="ECO:0000256" key="6">
    <source>
        <dbReference type="ARBA" id="ARBA00022679"/>
    </source>
</evidence>
<evidence type="ECO:0000259" key="15">
    <source>
        <dbReference type="PROSITE" id="PS50109"/>
    </source>
</evidence>
<dbReference type="Proteomes" id="UP001142291">
    <property type="component" value="Unassembled WGS sequence"/>
</dbReference>
<dbReference type="InterPro" id="IPR036097">
    <property type="entry name" value="HisK_dim/P_sf"/>
</dbReference>
<feature type="region of interest" description="Disordered" evidence="13">
    <location>
        <begin position="531"/>
        <end position="552"/>
    </location>
</feature>
<protein>
    <recommendedName>
        <fullName evidence="3">histidine kinase</fullName>
        <ecNumber evidence="3">2.7.13.3</ecNumber>
    </recommendedName>
</protein>
<organism evidence="16 17">
    <name type="scientific">Microbacterium dextranolyticum</name>
    <dbReference type="NCBI Taxonomy" id="36806"/>
    <lineage>
        <taxon>Bacteria</taxon>
        <taxon>Bacillati</taxon>
        <taxon>Actinomycetota</taxon>
        <taxon>Actinomycetes</taxon>
        <taxon>Micrococcales</taxon>
        <taxon>Microbacteriaceae</taxon>
        <taxon>Microbacterium</taxon>
    </lineage>
</organism>
<dbReference type="InterPro" id="IPR050736">
    <property type="entry name" value="Sensor_HK_Regulatory"/>
</dbReference>
<dbReference type="CDD" id="cd00082">
    <property type="entry name" value="HisKA"/>
    <property type="match status" value="1"/>
</dbReference>
<dbReference type="InterPro" id="IPR005467">
    <property type="entry name" value="His_kinase_dom"/>
</dbReference>
<feature type="domain" description="Histidine kinase" evidence="15">
    <location>
        <begin position="316"/>
        <end position="530"/>
    </location>
</feature>
<evidence type="ECO:0000256" key="1">
    <source>
        <dbReference type="ARBA" id="ARBA00000085"/>
    </source>
</evidence>
<feature type="transmembrane region" description="Helical" evidence="14">
    <location>
        <begin position="27"/>
        <end position="44"/>
    </location>
</feature>
<comment type="subcellular location">
    <subcellularLocation>
        <location evidence="2">Cell membrane</location>
        <topology evidence="2">Multi-pass membrane protein</topology>
    </subcellularLocation>
</comment>
<evidence type="ECO:0000256" key="9">
    <source>
        <dbReference type="ARBA" id="ARBA00022989"/>
    </source>
</evidence>
<dbReference type="InterPro" id="IPR003661">
    <property type="entry name" value="HisK_dim/P_dom"/>
</dbReference>
<keyword evidence="8" id="KW-0418">Kinase</keyword>
<evidence type="ECO:0000256" key="13">
    <source>
        <dbReference type="SAM" id="MobiDB-lite"/>
    </source>
</evidence>
<dbReference type="SMART" id="SM00387">
    <property type="entry name" value="HATPase_c"/>
    <property type="match status" value="1"/>
</dbReference>
<proteinExistence type="predicted"/>
<comment type="caution">
    <text evidence="16">The sequence shown here is derived from an EMBL/GenBank/DDBJ whole genome shotgun (WGS) entry which is preliminary data.</text>
</comment>
<dbReference type="SUPFAM" id="SSF55874">
    <property type="entry name" value="ATPase domain of HSP90 chaperone/DNA topoisomerase II/histidine kinase"/>
    <property type="match status" value="1"/>
</dbReference>
<gene>
    <name evidence="16" type="ORF">GCM10017591_03760</name>
</gene>
<evidence type="ECO:0000256" key="11">
    <source>
        <dbReference type="ARBA" id="ARBA00023136"/>
    </source>
</evidence>
<keyword evidence="12" id="KW-0175">Coiled coil</keyword>
<dbReference type="Pfam" id="PF02518">
    <property type="entry name" value="HATPase_c"/>
    <property type="match status" value="1"/>
</dbReference>
<sequence length="552" mass="57957">MLWTGGPALILALSVGSVAFTPAHMPIALWWPAAGVSTCLALLAPARHRPWALVAVFAATSLGSLVGGRDPAQAIALGAANALEAAIFIALLLRTRTDVRLHTAADSLRFAVSALIASTAFGLLAGAIGSVTVHSAFGAMALLTAGSHLSAILLITPLVLLPRRRIVTVPGAGEIAAQIAVTIATLAIGFGFFFELRLGFLVFLPLIWATQRFPPRFAHVETLLIAIAILTLTRLAWPSRLGTGLESIELATSTVGFLCTIAIFTVATAAERTASLANSRRALEAANARAEAARATTETLRVRYDLERQREDFLSTTSHELRTPVTIIAGYTDLLRENDDLPAETQPWVQAIHRNTGRLAGMLDDLLAFSRSQASPPVGVDIPASTLIAAVVDLHAGDAKRRSVSVTIDQTPGPTLHADPIHAKRALSSLVSNAIKFTPPQGRVHLTAVAVADDIMITVADSGPGMADETLLQAFEPFYRGEQSETRAMPGTGLGLAIARMLARRNGGEVTIVSHPGQGTRATLLLRRAGAPALDTTPTPAPADDATTGDPS</sequence>
<evidence type="ECO:0000256" key="14">
    <source>
        <dbReference type="SAM" id="Phobius"/>
    </source>
</evidence>
<feature type="transmembrane region" description="Helical" evidence="14">
    <location>
        <begin position="114"/>
        <end position="133"/>
    </location>
</feature>
<dbReference type="Gene3D" id="3.30.565.10">
    <property type="entry name" value="Histidine kinase-like ATPase, C-terminal domain"/>
    <property type="match status" value="1"/>
</dbReference>
<keyword evidence="11 14" id="KW-0472">Membrane</keyword>
<dbReference type="GO" id="GO:0000155">
    <property type="term" value="F:phosphorelay sensor kinase activity"/>
    <property type="evidence" value="ECO:0007669"/>
    <property type="project" value="InterPro"/>
</dbReference>
<dbReference type="Pfam" id="PF00512">
    <property type="entry name" value="HisKA"/>
    <property type="match status" value="1"/>
</dbReference>
<feature type="transmembrane region" description="Helical" evidence="14">
    <location>
        <begin position="173"/>
        <end position="196"/>
    </location>
</feature>
<dbReference type="Pfam" id="PF05231">
    <property type="entry name" value="MASE1"/>
    <property type="match status" value="1"/>
</dbReference>
<evidence type="ECO:0000256" key="12">
    <source>
        <dbReference type="SAM" id="Coils"/>
    </source>
</evidence>
<evidence type="ECO:0000256" key="5">
    <source>
        <dbReference type="ARBA" id="ARBA00022553"/>
    </source>
</evidence>
<dbReference type="InterPro" id="IPR007895">
    <property type="entry name" value="MASE1"/>
</dbReference>
<evidence type="ECO:0000313" key="17">
    <source>
        <dbReference type="Proteomes" id="UP001142291"/>
    </source>
</evidence>
<dbReference type="SUPFAM" id="SSF47384">
    <property type="entry name" value="Homodimeric domain of signal transducing histidine kinase"/>
    <property type="match status" value="1"/>
</dbReference>
<keyword evidence="9 14" id="KW-1133">Transmembrane helix</keyword>
<feature type="transmembrane region" description="Helical" evidence="14">
    <location>
        <begin position="216"/>
        <end position="237"/>
    </location>
</feature>
<dbReference type="FunFam" id="1.10.287.130:FF:000001">
    <property type="entry name" value="Two-component sensor histidine kinase"/>
    <property type="match status" value="1"/>
</dbReference>
<dbReference type="SMART" id="SM00388">
    <property type="entry name" value="HisKA"/>
    <property type="match status" value="1"/>
</dbReference>
<accession>A0A9W6HKG5</accession>
<keyword evidence="6" id="KW-0808">Transferase</keyword>
<keyword evidence="5" id="KW-0597">Phosphoprotein</keyword>
<evidence type="ECO:0000256" key="3">
    <source>
        <dbReference type="ARBA" id="ARBA00012438"/>
    </source>
</evidence>
<dbReference type="PANTHER" id="PTHR43711">
    <property type="entry name" value="TWO-COMPONENT HISTIDINE KINASE"/>
    <property type="match status" value="1"/>
</dbReference>
<evidence type="ECO:0000256" key="7">
    <source>
        <dbReference type="ARBA" id="ARBA00022692"/>
    </source>
</evidence>
<feature type="transmembrane region" description="Helical" evidence="14">
    <location>
        <begin position="74"/>
        <end position="93"/>
    </location>
</feature>
<dbReference type="GO" id="GO:0005886">
    <property type="term" value="C:plasma membrane"/>
    <property type="evidence" value="ECO:0007669"/>
    <property type="project" value="UniProtKB-SubCell"/>
</dbReference>
<evidence type="ECO:0000256" key="8">
    <source>
        <dbReference type="ARBA" id="ARBA00022777"/>
    </source>
</evidence>
<feature type="transmembrane region" description="Helical" evidence="14">
    <location>
        <begin position="249"/>
        <end position="270"/>
    </location>
</feature>
<dbReference type="EMBL" id="BSER01000001">
    <property type="protein sequence ID" value="GLJ94315.1"/>
    <property type="molecule type" value="Genomic_DNA"/>
</dbReference>
<reference evidence="16" key="1">
    <citation type="journal article" date="2014" name="Int. J. Syst. Evol. Microbiol.">
        <title>Complete genome sequence of Corynebacterium casei LMG S-19264T (=DSM 44701T), isolated from a smear-ripened cheese.</title>
        <authorList>
            <consortium name="US DOE Joint Genome Institute (JGI-PGF)"/>
            <person name="Walter F."/>
            <person name="Albersmeier A."/>
            <person name="Kalinowski J."/>
            <person name="Ruckert C."/>
        </authorList>
    </citation>
    <scope>NUCLEOTIDE SEQUENCE</scope>
    <source>
        <strain evidence="16">VKM Ac-1940</strain>
    </source>
</reference>
<reference evidence="16" key="2">
    <citation type="submission" date="2023-01" db="EMBL/GenBank/DDBJ databases">
        <authorList>
            <person name="Sun Q."/>
            <person name="Evtushenko L."/>
        </authorList>
    </citation>
    <scope>NUCLEOTIDE SEQUENCE</scope>
    <source>
        <strain evidence="16">VKM Ac-1940</strain>
    </source>
</reference>
<keyword evidence="10" id="KW-0902">Two-component regulatory system</keyword>
<keyword evidence="17" id="KW-1185">Reference proteome</keyword>
<dbReference type="PRINTS" id="PR00344">
    <property type="entry name" value="BCTRLSENSOR"/>
</dbReference>
<dbReference type="InterPro" id="IPR004358">
    <property type="entry name" value="Sig_transdc_His_kin-like_C"/>
</dbReference>
<dbReference type="CDD" id="cd00075">
    <property type="entry name" value="HATPase"/>
    <property type="match status" value="1"/>
</dbReference>